<evidence type="ECO:0000256" key="2">
    <source>
        <dbReference type="SAM" id="Phobius"/>
    </source>
</evidence>
<keyword evidence="2" id="KW-1133">Transmembrane helix</keyword>
<organism evidence="3 4">
    <name type="scientific">Sphingobium chlorophenolicum</name>
    <dbReference type="NCBI Taxonomy" id="46429"/>
    <lineage>
        <taxon>Bacteria</taxon>
        <taxon>Pseudomonadati</taxon>
        <taxon>Pseudomonadota</taxon>
        <taxon>Alphaproteobacteria</taxon>
        <taxon>Sphingomonadales</taxon>
        <taxon>Sphingomonadaceae</taxon>
        <taxon>Sphingobium</taxon>
    </lineage>
</organism>
<comment type="caution">
    <text evidence="3">The sequence shown here is derived from an EMBL/GenBank/DDBJ whole genome shotgun (WGS) entry which is preliminary data.</text>
</comment>
<evidence type="ECO:0000313" key="4">
    <source>
        <dbReference type="Proteomes" id="UP000028411"/>
    </source>
</evidence>
<feature type="region of interest" description="Disordered" evidence="1">
    <location>
        <begin position="29"/>
        <end position="50"/>
    </location>
</feature>
<dbReference type="AlphaFoldDB" id="A0A081R9F7"/>
<evidence type="ECO:0000256" key="1">
    <source>
        <dbReference type="SAM" id="MobiDB-lite"/>
    </source>
</evidence>
<dbReference type="EMBL" id="JFHR01000062">
    <property type="protein sequence ID" value="KEQ51830.1"/>
    <property type="molecule type" value="Genomic_DNA"/>
</dbReference>
<protein>
    <submittedName>
        <fullName evidence="3">Uncharacterized protein</fullName>
    </submittedName>
</protein>
<keyword evidence="2" id="KW-0812">Transmembrane</keyword>
<name>A0A081R9F7_SPHCR</name>
<feature type="compositionally biased region" description="Basic and acidic residues" evidence="1">
    <location>
        <begin position="41"/>
        <end position="50"/>
    </location>
</feature>
<proteinExistence type="predicted"/>
<accession>A0A081R9F7</accession>
<feature type="transmembrane region" description="Helical" evidence="2">
    <location>
        <begin position="60"/>
        <end position="86"/>
    </location>
</feature>
<keyword evidence="2" id="KW-0472">Membrane</keyword>
<gene>
    <name evidence="3" type="ORF">BV95_03904</name>
</gene>
<evidence type="ECO:0000313" key="3">
    <source>
        <dbReference type="EMBL" id="KEQ51830.1"/>
    </source>
</evidence>
<sequence>MAGCDFGEGGYARPLRPAYGAKMDRSLSTIQPRAGPGGLGRQRDRAVERPGDKAASKLGMAFGLFVCLAIRPAGWLGHLVALFPLLSGARRRLRRRCRALTASPPNPALGVSSIRFRSLARGPALPPRYGRGARAAALLVLVLPSSGDGLCRPARPARPSCKWRRAAIPPLTFRPLRVRSGLCRGLCRAPCRPPPLMRGTDVGF</sequence>
<dbReference type="Proteomes" id="UP000028411">
    <property type="component" value="Unassembled WGS sequence"/>
</dbReference>
<reference evidence="3 4" key="1">
    <citation type="submission" date="2014-02" db="EMBL/GenBank/DDBJ databases">
        <title>Whole genome sequence of Sphingobium chlorophenolicum NBRC 16172.</title>
        <authorList>
            <person name="Gan H.M."/>
            <person name="Gan H.Y."/>
            <person name="Chew T.H."/>
            <person name="Savka M.A."/>
        </authorList>
    </citation>
    <scope>NUCLEOTIDE SEQUENCE [LARGE SCALE GENOMIC DNA]</scope>
    <source>
        <strain evidence="3 4">NBRC 16172</strain>
    </source>
</reference>